<feature type="transmembrane region" description="Helical" evidence="1">
    <location>
        <begin position="29"/>
        <end position="50"/>
    </location>
</feature>
<dbReference type="RefSeq" id="WP_042520596.1">
    <property type="nucleotide sequence ID" value="NZ_CP031198.1"/>
</dbReference>
<keyword evidence="1" id="KW-0472">Membrane</keyword>
<dbReference type="Proteomes" id="UP000307074">
    <property type="component" value="Chromosome"/>
</dbReference>
<dbReference type="AlphaFoldDB" id="A0A5B7XWX1"/>
<accession>A0A5B7XWX1</accession>
<protein>
    <submittedName>
        <fullName evidence="2">Uncharacterized protein</fullName>
    </submittedName>
</protein>
<proteinExistence type="predicted"/>
<name>A0A5B7XWX1_LEVBR</name>
<evidence type="ECO:0000256" key="1">
    <source>
        <dbReference type="SAM" id="Phobius"/>
    </source>
</evidence>
<evidence type="ECO:0000313" key="2">
    <source>
        <dbReference type="EMBL" id="QCZ52021.1"/>
    </source>
</evidence>
<sequence length="72" mass="8191">MLFKTPKVWVGLIFLINFLVLFSDPAISLIWFINFIIGIAGLVLLGSAVLDEITGKNLRTQEATNMNRRRNR</sequence>
<keyword evidence="1" id="KW-1133">Transmembrane helix</keyword>
<feature type="transmembrane region" description="Helical" evidence="1">
    <location>
        <begin position="7"/>
        <end position="23"/>
    </location>
</feature>
<organism evidence="2 3">
    <name type="scientific">Levilactobacillus brevis</name>
    <name type="common">Lactobacillus brevis</name>
    <dbReference type="NCBI Taxonomy" id="1580"/>
    <lineage>
        <taxon>Bacteria</taxon>
        <taxon>Bacillati</taxon>
        <taxon>Bacillota</taxon>
        <taxon>Bacilli</taxon>
        <taxon>Lactobacillales</taxon>
        <taxon>Lactobacillaceae</taxon>
        <taxon>Levilactobacillus</taxon>
    </lineage>
</organism>
<evidence type="ECO:0000313" key="3">
    <source>
        <dbReference type="Proteomes" id="UP000307074"/>
    </source>
</evidence>
<gene>
    <name evidence="2" type="ORF">UCCLBBS449_0019</name>
</gene>
<keyword evidence="1" id="KW-0812">Transmembrane</keyword>
<dbReference type="EMBL" id="CP031198">
    <property type="protein sequence ID" value="QCZ52021.1"/>
    <property type="molecule type" value="Genomic_DNA"/>
</dbReference>
<reference evidence="2 3" key="1">
    <citation type="submission" date="2018-07" db="EMBL/GenBank/DDBJ databases">
        <authorList>
            <person name="Feyereisen M."/>
        </authorList>
    </citation>
    <scope>NUCLEOTIDE SEQUENCE [LARGE SCALE GENOMIC DNA]</scope>
    <source>
        <strain evidence="2 3">UCCLBBS449</strain>
    </source>
</reference>